<dbReference type="PANTHER" id="PTHR30344">
    <property type="entry name" value="6-PHOSPHOGLUCONOLACTONASE-RELATED"/>
    <property type="match status" value="1"/>
</dbReference>
<dbReference type="SUPFAM" id="SSF51004">
    <property type="entry name" value="C-terminal (heme d1) domain of cytochrome cd1-nitrite reductase"/>
    <property type="match status" value="1"/>
</dbReference>
<comment type="similarity">
    <text evidence="1">Belongs to the cycloisomerase 2 family.</text>
</comment>
<dbReference type="InterPro" id="IPR015943">
    <property type="entry name" value="WD40/YVTN_repeat-like_dom_sf"/>
</dbReference>
<keyword evidence="2" id="KW-0119">Carbohydrate metabolism</keyword>
<evidence type="ECO:0000313" key="5">
    <source>
        <dbReference type="Proteomes" id="UP000501168"/>
    </source>
</evidence>
<evidence type="ECO:0000256" key="2">
    <source>
        <dbReference type="ARBA" id="ARBA00022526"/>
    </source>
</evidence>
<dbReference type="Gene3D" id="2.130.10.10">
    <property type="entry name" value="YVTN repeat-like/Quinoprotein amine dehydrogenase"/>
    <property type="match status" value="1"/>
</dbReference>
<proteinExistence type="inferred from homology"/>
<dbReference type="InterPro" id="IPR019405">
    <property type="entry name" value="Lactonase_7-beta_prop"/>
</dbReference>
<dbReference type="PANTHER" id="PTHR30344:SF1">
    <property type="entry name" value="6-PHOSPHOGLUCONOLACTONASE"/>
    <property type="match status" value="1"/>
</dbReference>
<keyword evidence="2" id="KW-0313">Glucose metabolism</keyword>
<evidence type="ECO:0000256" key="1">
    <source>
        <dbReference type="ARBA" id="ARBA00005564"/>
    </source>
</evidence>
<keyword evidence="3" id="KW-0732">Signal</keyword>
<reference evidence="4 5" key="1">
    <citation type="submission" date="2020-03" db="EMBL/GenBank/DDBJ databases">
        <title>Complete genome sequence of Orbus sp. IPMB12 (BCRC 80908).</title>
        <authorList>
            <person name="Lo W.-S."/>
            <person name="Chang T.-H."/>
            <person name="Kuo C.-H."/>
        </authorList>
    </citation>
    <scope>NUCLEOTIDE SEQUENCE [LARGE SCALE GENOMIC DNA]</scope>
    <source>
        <strain evidence="4 5">IPMB12</strain>
    </source>
</reference>
<dbReference type="FunCoup" id="A0A6G9IDR5">
    <property type="interactions" value="138"/>
</dbReference>
<evidence type="ECO:0000313" key="4">
    <source>
        <dbReference type="EMBL" id="QIQ22373.1"/>
    </source>
</evidence>
<dbReference type="GO" id="GO:0017057">
    <property type="term" value="F:6-phosphogluconolactonase activity"/>
    <property type="evidence" value="ECO:0007669"/>
    <property type="project" value="TreeGrafter"/>
</dbReference>
<name>A0A6G9IDR5_9GAMM</name>
<accession>A0A6G9IDR5</accession>
<feature type="chain" id="PRO_5026105037" evidence="3">
    <location>
        <begin position="24"/>
        <end position="389"/>
    </location>
</feature>
<dbReference type="KEGG" id="orb:IPMB12_02675"/>
<feature type="signal peptide" evidence="3">
    <location>
        <begin position="1"/>
        <end position="23"/>
    </location>
</feature>
<dbReference type="InterPro" id="IPR050282">
    <property type="entry name" value="Cycloisomerase_2"/>
</dbReference>
<gene>
    <name evidence="4" type="ORF">IPMB12_02675</name>
</gene>
<dbReference type="Pfam" id="PF10282">
    <property type="entry name" value="Lactonase"/>
    <property type="match status" value="1"/>
</dbReference>
<organism evidence="4 5">
    <name type="scientific">Zophobihabitans entericus</name>
    <dbReference type="NCBI Taxonomy" id="1635327"/>
    <lineage>
        <taxon>Bacteria</taxon>
        <taxon>Pseudomonadati</taxon>
        <taxon>Pseudomonadota</taxon>
        <taxon>Gammaproteobacteria</taxon>
        <taxon>Orbales</taxon>
        <taxon>Orbaceae</taxon>
        <taxon>Zophobihabitans</taxon>
    </lineage>
</organism>
<protein>
    <submittedName>
        <fullName evidence="4">Lactonase family protein</fullName>
    </submittedName>
</protein>
<dbReference type="GO" id="GO:0005829">
    <property type="term" value="C:cytosol"/>
    <property type="evidence" value="ECO:0007669"/>
    <property type="project" value="TreeGrafter"/>
</dbReference>
<dbReference type="Proteomes" id="UP000501168">
    <property type="component" value="Chromosome"/>
</dbReference>
<dbReference type="InterPro" id="IPR011048">
    <property type="entry name" value="Haem_d1_sf"/>
</dbReference>
<dbReference type="InParanoid" id="A0A6G9IDR5"/>
<dbReference type="EMBL" id="CP050253">
    <property type="protein sequence ID" value="QIQ22373.1"/>
    <property type="molecule type" value="Genomic_DNA"/>
</dbReference>
<evidence type="ECO:0000256" key="3">
    <source>
        <dbReference type="SAM" id="SignalP"/>
    </source>
</evidence>
<dbReference type="AlphaFoldDB" id="A0A6G9IDR5"/>
<keyword evidence="5" id="KW-1185">Reference proteome</keyword>
<sequence length="389" mass="42061">MVQKKSLFISTGALLMLSLPTQAEMLNAYIGTYAPKGEGVYLTQIDSQTGAMNKPTLAATITNGAQLVYNADQSVIYVASEINNYQGTTNGAIVAYSVAQNGTLTELNQVNSEGAGPVYLSIHPSGKFLLIANYISGSIAVYPINKDGSLEKAVSVKQSTGEPGLSYPKAAAPGSFALSDHDGPHAHMISSDPSGKFVFSTDLGLDRIYQWKFNTETGELTPNTPAFIMASSEGAGPRHFVFHPKANMMYLINEEASILTSYNFDKDKGTLTEKQSISILPVGYEGTSYASGIIINETGTSLYTVNRLHNSISQFAIDKNGEFSLVDNVWTRGDYTRTITFSPDGKFIYAMNQRSDNMVRFSVDAQTGKLTFVENYVAVPAPSQMIFAK</sequence>
<dbReference type="GO" id="GO:0006006">
    <property type="term" value="P:glucose metabolic process"/>
    <property type="evidence" value="ECO:0007669"/>
    <property type="project" value="UniProtKB-KW"/>
</dbReference>